<keyword evidence="4" id="KW-1185">Reference proteome</keyword>
<feature type="region of interest" description="Disordered" evidence="1">
    <location>
        <begin position="220"/>
        <end position="240"/>
    </location>
</feature>
<dbReference type="GeneID" id="66063122"/>
<accession>A0A063BXY6</accession>
<reference evidence="3" key="3">
    <citation type="submission" date="2020-03" db="EMBL/GenBank/DDBJ databases">
        <title>A mixture of massive structural variations and highly conserved coding sequences in Ustilaginoidea virens genome.</title>
        <authorList>
            <person name="Zhang K."/>
            <person name="Zhao Z."/>
            <person name="Zhang Z."/>
            <person name="Li Y."/>
            <person name="Hsiang T."/>
            <person name="Sun W."/>
        </authorList>
    </citation>
    <scope>NUCLEOTIDE SEQUENCE</scope>
    <source>
        <strain evidence="3">UV-8b</strain>
    </source>
</reference>
<dbReference type="HOGENOM" id="CLU_734040_0_0_1"/>
<evidence type="ECO:0000313" key="4">
    <source>
        <dbReference type="Proteomes" id="UP000027002"/>
    </source>
</evidence>
<protein>
    <submittedName>
        <fullName evidence="2">Uncharacterized protein</fullName>
    </submittedName>
</protein>
<sequence>MSGQLGLAFEQQEELQDILEAMQEARLLGGSDWWHDFPELELIVQQPITPHMTPSPRLNVLDEIPRHDSTYRHLSASMVPHTLFPEMYLLEYQTFSGAMAFQPCSRNIDLVRFFEALEPIEKGGDSLFKVARTWSCIIQSLEGLPKDVRWVLATIYNFANEMMRPHVTEDALWSMRPWLMYWYDVADRLFAKYDIPATAPDPDWFLRPEVVTTQDAMGLQSGSDMTCHRTDSLSSDSNQTVRHHVPRHRANVQKYANQAQACEISSAVTAWVASQPDWAAVYHGEFDPAPGGRARTRTAFDPSPPPNSYSDELSQGLSGRFRLNPEAAEFDPQTDLTTSPASVSSRAPSQGSIVWDRGIPRGFSDVASNDSWVYGDF</sequence>
<dbReference type="EMBL" id="CP072754">
    <property type="protein sequence ID" value="QUC18103.1"/>
    <property type="molecule type" value="Genomic_DNA"/>
</dbReference>
<evidence type="ECO:0000256" key="1">
    <source>
        <dbReference type="SAM" id="MobiDB-lite"/>
    </source>
</evidence>
<evidence type="ECO:0000313" key="3">
    <source>
        <dbReference type="EMBL" id="QUC18103.1"/>
    </source>
</evidence>
<dbReference type="KEGG" id="uvi:66063122"/>
<dbReference type="Proteomes" id="UP000054053">
    <property type="component" value="Unassembled WGS sequence"/>
</dbReference>
<feature type="region of interest" description="Disordered" evidence="1">
    <location>
        <begin position="330"/>
        <end position="351"/>
    </location>
</feature>
<gene>
    <name evidence="3" type="ORF">UV8b_02344</name>
    <name evidence="2" type="ORF">UVI_02048790</name>
</gene>
<dbReference type="RefSeq" id="XP_042995776.1">
    <property type="nucleotide sequence ID" value="XM_043139842.1"/>
</dbReference>
<reference evidence="5" key="2">
    <citation type="journal article" date="2016" name="Genome Announc.">
        <title>Genome sequence of Ustilaginoidea virens IPU010, a rice pathogenic fungus causing false smut.</title>
        <authorList>
            <person name="Kumagai T."/>
            <person name="Ishii T."/>
            <person name="Terai G."/>
            <person name="Umemura M."/>
            <person name="Machida M."/>
            <person name="Asai K."/>
        </authorList>
    </citation>
    <scope>NUCLEOTIDE SEQUENCE [LARGE SCALE GENOMIC DNA]</scope>
    <source>
        <strain evidence="5">IPU010</strain>
    </source>
</reference>
<dbReference type="AlphaFoldDB" id="A0A063BXY6"/>
<dbReference type="OrthoDB" id="4864073at2759"/>
<proteinExistence type="predicted"/>
<dbReference type="Proteomes" id="UP000027002">
    <property type="component" value="Chromosome 2"/>
</dbReference>
<evidence type="ECO:0000313" key="5">
    <source>
        <dbReference type="Proteomes" id="UP000054053"/>
    </source>
</evidence>
<feature type="region of interest" description="Disordered" evidence="1">
    <location>
        <begin position="290"/>
        <end position="315"/>
    </location>
</feature>
<feature type="compositionally biased region" description="Polar residues" evidence="1">
    <location>
        <begin position="334"/>
        <end position="351"/>
    </location>
</feature>
<evidence type="ECO:0000313" key="2">
    <source>
        <dbReference type="EMBL" id="GAO15058.1"/>
    </source>
</evidence>
<organism evidence="2 5">
    <name type="scientific">Ustilaginoidea virens</name>
    <name type="common">Rice false smut fungus</name>
    <name type="synonym">Villosiclava virens</name>
    <dbReference type="NCBI Taxonomy" id="1159556"/>
    <lineage>
        <taxon>Eukaryota</taxon>
        <taxon>Fungi</taxon>
        <taxon>Dikarya</taxon>
        <taxon>Ascomycota</taxon>
        <taxon>Pezizomycotina</taxon>
        <taxon>Sordariomycetes</taxon>
        <taxon>Hypocreomycetidae</taxon>
        <taxon>Hypocreales</taxon>
        <taxon>Clavicipitaceae</taxon>
        <taxon>Ustilaginoidea</taxon>
    </lineage>
</organism>
<dbReference type="EMBL" id="BBTG02000033">
    <property type="protein sequence ID" value="GAO15058.1"/>
    <property type="molecule type" value="Genomic_DNA"/>
</dbReference>
<reference evidence="2" key="1">
    <citation type="journal article" date="2016" name="Genome Announc.">
        <title>Genome Sequence of Ustilaginoidea virens IPU010, a Rice Pathogenic Fungus Causing False Smut.</title>
        <authorList>
            <person name="Kumagai T."/>
            <person name="Ishii T."/>
            <person name="Terai G."/>
            <person name="Umemura M."/>
            <person name="Machida M."/>
            <person name="Asai K."/>
        </authorList>
    </citation>
    <scope>NUCLEOTIDE SEQUENCE [LARGE SCALE GENOMIC DNA]</scope>
    <source>
        <strain evidence="2">IPU010</strain>
    </source>
</reference>
<name>A0A063BXY6_USTVR</name>